<feature type="signal peptide" evidence="2">
    <location>
        <begin position="1"/>
        <end position="21"/>
    </location>
</feature>
<feature type="compositionally biased region" description="Low complexity" evidence="1">
    <location>
        <begin position="131"/>
        <end position="164"/>
    </location>
</feature>
<name>A0A1S3KHB8_LINAN</name>
<dbReference type="Gene3D" id="3.50.4.10">
    <property type="entry name" value="Hepatocyte Growth Factor"/>
    <property type="match status" value="1"/>
</dbReference>
<dbReference type="SUPFAM" id="SSF57414">
    <property type="entry name" value="Hairpin loop containing domain-like"/>
    <property type="match status" value="1"/>
</dbReference>
<feature type="region of interest" description="Disordered" evidence="1">
    <location>
        <begin position="131"/>
        <end position="217"/>
    </location>
</feature>
<dbReference type="RefSeq" id="XP_013421869.1">
    <property type="nucleotide sequence ID" value="XM_013566415.2"/>
</dbReference>
<evidence type="ECO:0000313" key="4">
    <source>
        <dbReference type="Proteomes" id="UP000085678"/>
    </source>
</evidence>
<protein>
    <submittedName>
        <fullName evidence="5">Integumentary mucin C.1</fullName>
    </submittedName>
</protein>
<proteinExistence type="predicted"/>
<feature type="compositionally biased region" description="Low complexity" evidence="1">
    <location>
        <begin position="171"/>
        <end position="217"/>
    </location>
</feature>
<dbReference type="KEGG" id="lak:106181886"/>
<evidence type="ECO:0000256" key="1">
    <source>
        <dbReference type="SAM" id="MobiDB-lite"/>
    </source>
</evidence>
<feature type="chain" id="PRO_5010226414" evidence="2">
    <location>
        <begin position="22"/>
        <end position="372"/>
    </location>
</feature>
<dbReference type="Pfam" id="PF00024">
    <property type="entry name" value="PAN_1"/>
    <property type="match status" value="1"/>
</dbReference>
<evidence type="ECO:0000256" key="2">
    <source>
        <dbReference type="SAM" id="SignalP"/>
    </source>
</evidence>
<evidence type="ECO:0000313" key="5">
    <source>
        <dbReference type="RefSeq" id="XP_013421869.1"/>
    </source>
</evidence>
<keyword evidence="2" id="KW-0732">Signal</keyword>
<dbReference type="InterPro" id="IPR003609">
    <property type="entry name" value="Pan_app"/>
</dbReference>
<dbReference type="GeneID" id="106181886"/>
<sequence length="372" mass="40554">MPSRFLLLLLVSICIVDFYHGSTDRLLAHAVESEGSSNHGSQRHKRSTGWTETSGVKLDDSGSILEPDNSNTGLSDCKAKCERITECVAINHRSTGGKCEALSVQTGTFVTPSGQPWNFYAFDRSVLPSLEETTTITEEATTTTEKTTTTTTEETTTTTTQEITSAPLDDTTTTTTKEEATTTTQELTTTSLEETKTTQEITTTPLEETTTTTTEETTATHEITTIQVEETTTRQEITTISLTTTATTTTATSFEDTTATPKVCSQPKKKSYLYGRLLSGSFPDSKHSIGITTHVTKLQCAILCASRFDCEGFTFRPEGGACVLFGTKLVHIPPSDIESDGQSQNVVYFEEKMGVATRKVRILWTSNVVNVH</sequence>
<accession>A0A1S3KHB8</accession>
<dbReference type="PROSITE" id="PS50948">
    <property type="entry name" value="PAN"/>
    <property type="match status" value="1"/>
</dbReference>
<dbReference type="AlphaFoldDB" id="A0A1S3KHB8"/>
<feature type="region of interest" description="Disordered" evidence="1">
    <location>
        <begin position="32"/>
        <end position="69"/>
    </location>
</feature>
<gene>
    <name evidence="5" type="primary">LOC106181886</name>
</gene>
<organism evidence="4 5">
    <name type="scientific">Lingula anatina</name>
    <name type="common">Brachiopod</name>
    <name type="synonym">Lingula unguis</name>
    <dbReference type="NCBI Taxonomy" id="7574"/>
    <lineage>
        <taxon>Eukaryota</taxon>
        <taxon>Metazoa</taxon>
        <taxon>Spiralia</taxon>
        <taxon>Lophotrochozoa</taxon>
        <taxon>Brachiopoda</taxon>
        <taxon>Linguliformea</taxon>
        <taxon>Lingulata</taxon>
        <taxon>Lingulida</taxon>
        <taxon>Linguloidea</taxon>
        <taxon>Lingulidae</taxon>
        <taxon>Lingula</taxon>
    </lineage>
</organism>
<feature type="domain" description="Apple" evidence="3">
    <location>
        <begin position="264"/>
        <end position="353"/>
    </location>
</feature>
<dbReference type="SMART" id="SM00473">
    <property type="entry name" value="PAN_AP"/>
    <property type="match status" value="2"/>
</dbReference>
<dbReference type="Proteomes" id="UP000085678">
    <property type="component" value="Unplaced"/>
</dbReference>
<reference evidence="5" key="1">
    <citation type="submission" date="2025-08" db="UniProtKB">
        <authorList>
            <consortium name="RefSeq"/>
        </authorList>
    </citation>
    <scope>IDENTIFICATION</scope>
    <source>
        <tissue evidence="5">Gonads</tissue>
    </source>
</reference>
<dbReference type="InParanoid" id="A0A1S3KHB8"/>
<evidence type="ECO:0000259" key="3">
    <source>
        <dbReference type="PROSITE" id="PS50948"/>
    </source>
</evidence>
<keyword evidence="4" id="KW-1185">Reference proteome</keyword>